<gene>
    <name evidence="13" type="ORF">BZA70DRAFT_233814</name>
</gene>
<evidence type="ECO:0000256" key="1">
    <source>
        <dbReference type="ARBA" id="ARBA00004123"/>
    </source>
</evidence>
<evidence type="ECO:0000256" key="5">
    <source>
        <dbReference type="ARBA" id="ARBA00022618"/>
    </source>
</evidence>
<dbReference type="PIRSF" id="PIRSF017127">
    <property type="entry name" value="Condensin_D2"/>
    <property type="match status" value="1"/>
</dbReference>
<reference evidence="13 14" key="1">
    <citation type="submission" date="2024-03" db="EMBL/GenBank/DDBJ databases">
        <title>Genome-scale model development and genomic sequencing of the oleaginous clade Lipomyces.</title>
        <authorList>
            <consortium name="Lawrence Berkeley National Laboratory"/>
            <person name="Czajka J.J."/>
            <person name="Han Y."/>
            <person name="Kim J."/>
            <person name="Mondo S.J."/>
            <person name="Hofstad B.A."/>
            <person name="Robles A."/>
            <person name="Haridas S."/>
            <person name="Riley R."/>
            <person name="LaButti K."/>
            <person name="Pangilinan J."/>
            <person name="Andreopoulos W."/>
            <person name="Lipzen A."/>
            <person name="Yan J."/>
            <person name="Wang M."/>
            <person name="Ng V."/>
            <person name="Grigoriev I.V."/>
            <person name="Spatafora J.W."/>
            <person name="Magnuson J.K."/>
            <person name="Baker S.E."/>
            <person name="Pomraning K.R."/>
        </authorList>
    </citation>
    <scope>NUCLEOTIDE SEQUENCE [LARGE SCALE GENOMIC DNA]</scope>
    <source>
        <strain evidence="13 14">Phaff 52-87</strain>
    </source>
</reference>
<dbReference type="EMBL" id="JBBJBU010000001">
    <property type="protein sequence ID" value="KAK7207781.1"/>
    <property type="molecule type" value="Genomic_DNA"/>
</dbReference>
<dbReference type="InterPro" id="IPR007673">
    <property type="entry name" value="Condensin_cplx_su1"/>
</dbReference>
<organism evidence="13 14">
    <name type="scientific">Myxozyma melibiosi</name>
    <dbReference type="NCBI Taxonomy" id="54550"/>
    <lineage>
        <taxon>Eukaryota</taxon>
        <taxon>Fungi</taxon>
        <taxon>Dikarya</taxon>
        <taxon>Ascomycota</taxon>
        <taxon>Saccharomycotina</taxon>
        <taxon>Lipomycetes</taxon>
        <taxon>Lipomycetales</taxon>
        <taxon>Lipomycetaceae</taxon>
        <taxon>Myxozyma</taxon>
    </lineage>
</organism>
<evidence type="ECO:0000256" key="4">
    <source>
        <dbReference type="ARBA" id="ARBA00022454"/>
    </source>
</evidence>
<comment type="subcellular location">
    <subcellularLocation>
        <location evidence="2">Chromosome</location>
    </subcellularLocation>
    <subcellularLocation>
        <location evidence="1">Nucleus</location>
    </subcellularLocation>
</comment>
<dbReference type="Pfam" id="PF12922">
    <property type="entry name" value="Cnd1_N"/>
    <property type="match status" value="1"/>
</dbReference>
<dbReference type="Gene3D" id="1.25.10.10">
    <property type="entry name" value="Leucine-rich Repeat Variant"/>
    <property type="match status" value="2"/>
</dbReference>
<keyword evidence="8" id="KW-0539">Nucleus</keyword>
<evidence type="ECO:0000259" key="11">
    <source>
        <dbReference type="Pfam" id="PF12717"/>
    </source>
</evidence>
<keyword evidence="4" id="KW-0158">Chromosome</keyword>
<evidence type="ECO:0000256" key="9">
    <source>
        <dbReference type="ARBA" id="ARBA00023306"/>
    </source>
</evidence>
<dbReference type="Pfam" id="PF12717">
    <property type="entry name" value="Cnd1"/>
    <property type="match status" value="1"/>
</dbReference>
<keyword evidence="5 10" id="KW-0132">Cell division</keyword>
<evidence type="ECO:0000256" key="6">
    <source>
        <dbReference type="ARBA" id="ARBA00022776"/>
    </source>
</evidence>
<accession>A0ABR1FD60</accession>
<dbReference type="RefSeq" id="XP_064770814.1">
    <property type="nucleotide sequence ID" value="XM_064910276.1"/>
</dbReference>
<keyword evidence="9 10" id="KW-0131">Cell cycle</keyword>
<proteinExistence type="inferred from homology"/>
<dbReference type="InterPro" id="IPR032682">
    <property type="entry name" value="Cnd1_C"/>
</dbReference>
<dbReference type="PANTHER" id="PTHR14222:SF2">
    <property type="entry name" value="CONDENSIN COMPLEX SUBUNIT 1"/>
    <property type="match status" value="1"/>
</dbReference>
<evidence type="ECO:0000313" key="14">
    <source>
        <dbReference type="Proteomes" id="UP001498771"/>
    </source>
</evidence>
<dbReference type="Proteomes" id="UP001498771">
    <property type="component" value="Unassembled WGS sequence"/>
</dbReference>
<feature type="domain" description="Condensin complex subunit 1 N-terminal" evidence="12">
    <location>
        <begin position="70"/>
        <end position="230"/>
    </location>
</feature>
<evidence type="ECO:0000313" key="13">
    <source>
        <dbReference type="EMBL" id="KAK7207781.1"/>
    </source>
</evidence>
<evidence type="ECO:0000256" key="2">
    <source>
        <dbReference type="ARBA" id="ARBA00004286"/>
    </source>
</evidence>
<dbReference type="SUPFAM" id="SSF48371">
    <property type="entry name" value="ARM repeat"/>
    <property type="match status" value="1"/>
</dbReference>
<dbReference type="InterPro" id="IPR026971">
    <property type="entry name" value="CND1/NCAPD3"/>
</dbReference>
<comment type="caution">
    <text evidence="13">The sequence shown here is derived from an EMBL/GenBank/DDBJ whole genome shotgun (WGS) entry which is preliminary data.</text>
</comment>
<dbReference type="PANTHER" id="PTHR14222">
    <property type="entry name" value="CONDENSIN"/>
    <property type="match status" value="1"/>
</dbReference>
<sequence>MADFDLSEYVTSYLSEPSSLISPDYVADDLEDALDIVIEALAMDSAAIAQSNYFETLECILLNFSSISIKCKAKLADLIISGLSAQADTANQLVNSDELESFPQQKQLLEIYGFLIQWTIAVIETAFEQAQQGTSKAKSKNKTHGTNSVDSSFAVEYFQSAFDAICKVEKIKLSKLFVTTSERDLFISLFTRSAYLILENEQNVKNVPIRMHVFKTLCMAIKFHGHGFAAQTSLVQNLLYYDHLSETIAEFLQILSEQYDHTQLADEILRDLSSREFSNNDTKGPKSVSLFLVRLSETLPRVVNQKMTLLVKYLDSESYTLRCAIIEVCGNLIVDLSNLEDDSETHKAQMNTFFDVLEERFLDVNPYCRSKVLQVFSKLCDLEIKFLPRRQRVADFSIQSLNDKSSHVRRNAIKLISRMLSTHPFSVMHGGQLDIKEWQERLDKVNAEIKVAQPPLEEDAVEHNPGDLSRIDENLLDNLSENGDENAGNDTVIREQYETMELINKLKLTKQYYTEALTYIQSLHKASESICSLLSAKNKSEVIEAMDFFVVADAYKLQPAKDGIRKMLHLIWTNANNDEGKGVQNHLIECYRSLFFTAPEEFSEGDTCTFIARNLISLTYGATAAELTSLERLLITMMKNNQMPQLVIQKLWQVYGVQQRDISKSQRRGAIIILGMLAAFDSGIVVRELETLYHVGLGTYGKQDLVLARYTCVALQRMASATQKLPEDHAIFQRLCSIIEAYSENKEWYPLAEQAINAVFSLAKKPDLLCGNVIKQKTRAVFGNEVSESSKPMSTTCALSQLLFIVGHVAIRQLVQMEMIENEFKRRKIASEKGELIRNSKVCHVCANFLVFSTDNQSPSTSKDELDLITGTSEDDFSDAMGQIRERELLYDNRALLTRFGAMVTEICSDNLKYNDPQLQIMSTLCMAKFMCVSAAYCESHLPLLLTILERSKDPVTRSNIVIALGDMAVCFNHIIDENTDFLYRRLHDPDSAVQRTCLMTLTFLILAGQVKVKGQLGEMAKCLEDGEKSIADLAKMFFGELARKDNAIYNSFTDIFSTLTADQDLDENSFRRIIKFLTSFIEKERHAKQLAEKLAARLPRCETDRQWNDVTFTLSLLPHKSEEIQKVVQEGFKVVSSNA</sequence>
<evidence type="ECO:0000256" key="10">
    <source>
        <dbReference type="PIRNR" id="PIRNR017127"/>
    </source>
</evidence>
<dbReference type="GeneID" id="90035788"/>
<name>A0ABR1FD60_9ASCO</name>
<keyword evidence="6 10" id="KW-0498">Mitosis</keyword>
<comment type="function">
    <text evidence="10">Regulatory subunit of the condensin complex, a complex required for conversion of interphase chromatin into mitotic-like condense chromosomes. The condensin complex probably introduces positive supercoils into relaxed DNA in the presence of type I topoisomerases and converts nicked DNA into positive knotted forms in the presence of type II topoisomerases.</text>
</comment>
<dbReference type="InterPro" id="IPR016024">
    <property type="entry name" value="ARM-type_fold"/>
</dbReference>
<feature type="domain" description="Condensin complex subunit 1 C-terminal" evidence="11">
    <location>
        <begin position="957"/>
        <end position="1116"/>
    </location>
</feature>
<evidence type="ECO:0000259" key="12">
    <source>
        <dbReference type="Pfam" id="PF12922"/>
    </source>
</evidence>
<evidence type="ECO:0000256" key="3">
    <source>
        <dbReference type="ARBA" id="ARBA00009606"/>
    </source>
</evidence>
<keyword evidence="14" id="KW-1185">Reference proteome</keyword>
<evidence type="ECO:0000256" key="7">
    <source>
        <dbReference type="ARBA" id="ARBA00023067"/>
    </source>
</evidence>
<protein>
    <recommendedName>
        <fullName evidence="10">Condensin complex subunit 1</fullName>
    </recommendedName>
</protein>
<dbReference type="InterPro" id="IPR011989">
    <property type="entry name" value="ARM-like"/>
</dbReference>
<keyword evidence="7 10" id="KW-0226">DNA condensation</keyword>
<dbReference type="InterPro" id="IPR024324">
    <property type="entry name" value="Condensin_cplx_su1_N"/>
</dbReference>
<comment type="similarity">
    <text evidence="3 10">Belongs to the CND1 (condensin subunit 1) family.</text>
</comment>
<evidence type="ECO:0000256" key="8">
    <source>
        <dbReference type="ARBA" id="ARBA00023242"/>
    </source>
</evidence>